<dbReference type="EMBL" id="BRPK01000017">
    <property type="protein sequence ID" value="GLB44483.1"/>
    <property type="molecule type" value="Genomic_DNA"/>
</dbReference>
<accession>A0A9P3UTC4</accession>
<dbReference type="Proteomes" id="UP001063166">
    <property type="component" value="Unassembled WGS sequence"/>
</dbReference>
<reference evidence="2" key="1">
    <citation type="submission" date="2022-07" db="EMBL/GenBank/DDBJ databases">
        <title>The genome of Lyophyllum shimeji provides insight into the initial evolution of ectomycorrhizal fungal genome.</title>
        <authorList>
            <person name="Kobayashi Y."/>
            <person name="Shibata T."/>
            <person name="Hirakawa H."/>
            <person name="Shigenobu S."/>
            <person name="Nishiyama T."/>
            <person name="Yamada A."/>
            <person name="Hasebe M."/>
            <person name="Kawaguchi M."/>
        </authorList>
    </citation>
    <scope>NUCLEOTIDE SEQUENCE</scope>
    <source>
        <strain evidence="2">AT787</strain>
    </source>
</reference>
<evidence type="ECO:0000313" key="2">
    <source>
        <dbReference type="EMBL" id="GLB44483.1"/>
    </source>
</evidence>
<gene>
    <name evidence="2" type="ORF">LshimejAT787_1701100</name>
</gene>
<feature type="region of interest" description="Disordered" evidence="1">
    <location>
        <begin position="230"/>
        <end position="261"/>
    </location>
</feature>
<keyword evidence="3" id="KW-1185">Reference proteome</keyword>
<dbReference type="OrthoDB" id="3222669at2759"/>
<protein>
    <submittedName>
        <fullName evidence="2">Uncharacterized protein</fullName>
    </submittedName>
</protein>
<proteinExistence type="predicted"/>
<name>A0A9P3UTC4_LYOSH</name>
<evidence type="ECO:0000313" key="3">
    <source>
        <dbReference type="Proteomes" id="UP001063166"/>
    </source>
</evidence>
<feature type="compositionally biased region" description="Polar residues" evidence="1">
    <location>
        <begin position="241"/>
        <end position="261"/>
    </location>
</feature>
<feature type="compositionally biased region" description="Polar residues" evidence="1">
    <location>
        <begin position="296"/>
        <end position="317"/>
    </location>
</feature>
<feature type="region of interest" description="Disordered" evidence="1">
    <location>
        <begin position="62"/>
        <end position="125"/>
    </location>
</feature>
<comment type="caution">
    <text evidence="2">The sequence shown here is derived from an EMBL/GenBank/DDBJ whole genome shotgun (WGS) entry which is preliminary data.</text>
</comment>
<dbReference type="AlphaFoldDB" id="A0A9P3UTC4"/>
<organism evidence="2 3">
    <name type="scientific">Lyophyllum shimeji</name>
    <name type="common">Hon-shimeji</name>
    <name type="synonym">Tricholoma shimeji</name>
    <dbReference type="NCBI Taxonomy" id="47721"/>
    <lineage>
        <taxon>Eukaryota</taxon>
        <taxon>Fungi</taxon>
        <taxon>Dikarya</taxon>
        <taxon>Basidiomycota</taxon>
        <taxon>Agaricomycotina</taxon>
        <taxon>Agaricomycetes</taxon>
        <taxon>Agaricomycetidae</taxon>
        <taxon>Agaricales</taxon>
        <taxon>Tricholomatineae</taxon>
        <taxon>Lyophyllaceae</taxon>
        <taxon>Lyophyllum</taxon>
    </lineage>
</organism>
<evidence type="ECO:0000256" key="1">
    <source>
        <dbReference type="SAM" id="MobiDB-lite"/>
    </source>
</evidence>
<sequence>MYTTCLGRLDSSVVPAPCNNPIYHYLLSLDCYLISPRSSTVLLTIPKSSPYSRNAVGAQRTLLHSQHRSSDSTLRSNPHSKHSSNNLQSPPTELRSVYSDDDSDSNDSLETHGQHGNPTNGDVELNGFHDRFRLLVSQITRETEEGLELVANSSPPETLNSVPEDYSLPRIPPTIGYDEFGRPYPPDERVSILNGYVRRMPTIESMGSREIGSMTASSVYTDRDTMTTSIRSAPVSRPPTRANTLTASEYSAGSRPGSRSNSITAGAEILLGATARTSEVGELVERGVGDGKVESLGSTGASFPSTMSYYTAKSSGSAGPRVADGGRSPPPP</sequence>
<feature type="compositionally biased region" description="Polar residues" evidence="1">
    <location>
        <begin position="71"/>
        <end position="91"/>
    </location>
</feature>
<feature type="region of interest" description="Disordered" evidence="1">
    <location>
        <begin position="290"/>
        <end position="332"/>
    </location>
</feature>